<evidence type="ECO:0000313" key="3">
    <source>
        <dbReference type="Proteomes" id="UP000435649"/>
    </source>
</evidence>
<dbReference type="EMBL" id="VUNS01000010">
    <property type="protein sequence ID" value="MST97420.1"/>
    <property type="molecule type" value="Genomic_DNA"/>
</dbReference>
<feature type="chain" id="PRO_5032779517" description="BNR repeat neuraminidase" evidence="1">
    <location>
        <begin position="21"/>
        <end position="454"/>
    </location>
</feature>
<evidence type="ECO:0000313" key="2">
    <source>
        <dbReference type="EMBL" id="MST97420.1"/>
    </source>
</evidence>
<organism evidence="2 3">
    <name type="scientific">Victivallis lenta</name>
    <dbReference type="NCBI Taxonomy" id="2606640"/>
    <lineage>
        <taxon>Bacteria</taxon>
        <taxon>Pseudomonadati</taxon>
        <taxon>Lentisphaerota</taxon>
        <taxon>Lentisphaeria</taxon>
        <taxon>Victivallales</taxon>
        <taxon>Victivallaceae</taxon>
        <taxon>Victivallis</taxon>
    </lineage>
</organism>
<proteinExistence type="predicted"/>
<reference evidence="2 3" key="1">
    <citation type="submission" date="2019-08" db="EMBL/GenBank/DDBJ databases">
        <title>In-depth cultivation of the pig gut microbiome towards novel bacterial diversity and tailored functional studies.</title>
        <authorList>
            <person name="Wylensek D."/>
            <person name="Hitch T.C.A."/>
            <person name="Clavel T."/>
        </authorList>
    </citation>
    <scope>NUCLEOTIDE SEQUENCE [LARGE SCALE GENOMIC DNA]</scope>
    <source>
        <strain evidence="2 3">BBE-744-WT-12</strain>
    </source>
</reference>
<dbReference type="RefSeq" id="WP_154418348.1">
    <property type="nucleotide sequence ID" value="NZ_VUNS01000010.1"/>
</dbReference>
<dbReference type="Proteomes" id="UP000435649">
    <property type="component" value="Unassembled WGS sequence"/>
</dbReference>
<accession>A0A844G170</accession>
<dbReference type="AlphaFoldDB" id="A0A844G170"/>
<name>A0A844G170_9BACT</name>
<keyword evidence="1" id="KW-0732">Signal</keyword>
<comment type="caution">
    <text evidence="2">The sequence shown here is derived from an EMBL/GenBank/DDBJ whole genome shotgun (WGS) entry which is preliminary data.</text>
</comment>
<evidence type="ECO:0008006" key="4">
    <source>
        <dbReference type="Google" id="ProtNLM"/>
    </source>
</evidence>
<sequence length="454" mass="50395">MKRLTALLAPFALAAGIAAAEPPSPIEWRPPASFDASKPGLGLEPLEGITSELLYDPKPSNASPETGGVYESVLHGTYNHHQQFVVAGEYVIVYWTNHVQDENGPGQRILARVGTFRDGGSRIDWGKPEEIVELAPPAMPAGRRPASDDSDLITGAFMDGTLQLIGGRLFLRGRLLLCDGWTDSMLYHHSANRSPVPDKHYRHTRQARFRFDIYWILMHFVQEWKLENGRLLPASELYISGERAPAELQVTPTIRKKMGPFNPPYDTAKPLEESPLDFRQALTGKQIRFQRYPKYAPGTAKLAANGKNGLAHHAEFLRPDGSSVAIRDNLLDPTTYYAAEKNHPDEAYSPGVKTNLFGTAMPAAGELPDGTVWIAGSDMKRFNTFITWSKDGRVFDRTKLLIYQRHKAIPGISKPAEAGAQYFQAISRGGTIYLVYSIAKEQIGITRIPMETLK</sequence>
<protein>
    <recommendedName>
        <fullName evidence="4">BNR repeat neuraminidase</fullName>
    </recommendedName>
</protein>
<gene>
    <name evidence="2" type="ORF">FYJ85_10245</name>
</gene>
<feature type="signal peptide" evidence="1">
    <location>
        <begin position="1"/>
        <end position="20"/>
    </location>
</feature>
<keyword evidence="3" id="KW-1185">Reference proteome</keyword>
<evidence type="ECO:0000256" key="1">
    <source>
        <dbReference type="SAM" id="SignalP"/>
    </source>
</evidence>